<keyword evidence="2" id="KW-0560">Oxidoreductase</keyword>
<evidence type="ECO:0000313" key="4">
    <source>
        <dbReference type="EMBL" id="KAF1953856.1"/>
    </source>
</evidence>
<feature type="domain" description="3-beta hydroxysteroid dehydrogenase/isomerase" evidence="3">
    <location>
        <begin position="11"/>
        <end position="280"/>
    </location>
</feature>
<organism evidence="4 5">
    <name type="scientific">Byssothecium circinans</name>
    <dbReference type="NCBI Taxonomy" id="147558"/>
    <lineage>
        <taxon>Eukaryota</taxon>
        <taxon>Fungi</taxon>
        <taxon>Dikarya</taxon>
        <taxon>Ascomycota</taxon>
        <taxon>Pezizomycotina</taxon>
        <taxon>Dothideomycetes</taxon>
        <taxon>Pleosporomycetidae</taxon>
        <taxon>Pleosporales</taxon>
        <taxon>Massarineae</taxon>
        <taxon>Massarinaceae</taxon>
        <taxon>Byssothecium</taxon>
    </lineage>
</organism>
<name>A0A6A5TT18_9PLEO</name>
<gene>
    <name evidence="4" type="ORF">CC80DRAFT_494114</name>
</gene>
<accession>A0A6A5TT18</accession>
<dbReference type="PANTHER" id="PTHR43245">
    <property type="entry name" value="BIFUNCTIONAL POLYMYXIN RESISTANCE PROTEIN ARNA"/>
    <property type="match status" value="1"/>
</dbReference>
<dbReference type="Gene3D" id="3.40.50.720">
    <property type="entry name" value="NAD(P)-binding Rossmann-like Domain"/>
    <property type="match status" value="1"/>
</dbReference>
<reference evidence="4" key="1">
    <citation type="journal article" date="2020" name="Stud. Mycol.">
        <title>101 Dothideomycetes genomes: a test case for predicting lifestyles and emergence of pathogens.</title>
        <authorList>
            <person name="Haridas S."/>
            <person name="Albert R."/>
            <person name="Binder M."/>
            <person name="Bloem J."/>
            <person name="Labutti K."/>
            <person name="Salamov A."/>
            <person name="Andreopoulos B."/>
            <person name="Baker S."/>
            <person name="Barry K."/>
            <person name="Bills G."/>
            <person name="Bluhm B."/>
            <person name="Cannon C."/>
            <person name="Castanera R."/>
            <person name="Culley D."/>
            <person name="Daum C."/>
            <person name="Ezra D."/>
            <person name="Gonzalez J."/>
            <person name="Henrissat B."/>
            <person name="Kuo A."/>
            <person name="Liang C."/>
            <person name="Lipzen A."/>
            <person name="Lutzoni F."/>
            <person name="Magnuson J."/>
            <person name="Mondo S."/>
            <person name="Nolan M."/>
            <person name="Ohm R."/>
            <person name="Pangilinan J."/>
            <person name="Park H.-J."/>
            <person name="Ramirez L."/>
            <person name="Alfaro M."/>
            <person name="Sun H."/>
            <person name="Tritt A."/>
            <person name="Yoshinaga Y."/>
            <person name="Zwiers L.-H."/>
            <person name="Turgeon B."/>
            <person name="Goodwin S."/>
            <person name="Spatafora J."/>
            <person name="Crous P."/>
            <person name="Grigoriev I."/>
        </authorList>
    </citation>
    <scope>NUCLEOTIDE SEQUENCE</scope>
    <source>
        <strain evidence="4">CBS 675.92</strain>
    </source>
</reference>
<evidence type="ECO:0000313" key="5">
    <source>
        <dbReference type="Proteomes" id="UP000800035"/>
    </source>
</evidence>
<evidence type="ECO:0000256" key="1">
    <source>
        <dbReference type="ARBA" id="ARBA00009219"/>
    </source>
</evidence>
<dbReference type="Pfam" id="PF01073">
    <property type="entry name" value="3Beta_HSD"/>
    <property type="match status" value="1"/>
</dbReference>
<evidence type="ECO:0000259" key="3">
    <source>
        <dbReference type="Pfam" id="PF01073"/>
    </source>
</evidence>
<protein>
    <submittedName>
        <fullName evidence="4">NAD(P)-binding protein</fullName>
    </submittedName>
</protein>
<dbReference type="InterPro" id="IPR036291">
    <property type="entry name" value="NAD(P)-bd_dom_sf"/>
</dbReference>
<dbReference type="GO" id="GO:0016616">
    <property type="term" value="F:oxidoreductase activity, acting on the CH-OH group of donors, NAD or NADP as acceptor"/>
    <property type="evidence" value="ECO:0007669"/>
    <property type="project" value="InterPro"/>
</dbReference>
<dbReference type="InterPro" id="IPR050177">
    <property type="entry name" value="Lipid_A_modif_metabolic_enz"/>
</dbReference>
<sequence length="372" mass="41248">MVTNLASQSILVVGGNGCLGQHLIEDLVERGADTSRIHILDLKSNDARTTPGVTYHHANITSPEEVEAVLQLVKPNVLFHMASPYPFESNRTILEHVNITGTRNLIETAQKVGTVAAFVYTSSSSVIHDHYHPLHDADETFPVLYFPEQPNYYSHTKAVAEGIVLAANRKGGGTMLTVAIRPASMYGEGDTTQTPNLVKSAKAGRANMQIGSGNNKFDNTYVKNLTHAQILAAEVLLEASGVDPLPDDMRVEGEAFFVTDDNPYTFPGYTRLVAEFAGHPVKAEDVRTIPLWLMLSLVYAAEWMYWIVTFGREMAFSTRGVRLLAQERTFKIDKIKTRLGYRPRFTTAEGTKRAVDWFIEHQEVAPAEKKAQ</sequence>
<dbReference type="InterPro" id="IPR002225">
    <property type="entry name" value="3Beta_OHSteriod_DH/Estase"/>
</dbReference>
<dbReference type="AlphaFoldDB" id="A0A6A5TT18"/>
<dbReference type="Proteomes" id="UP000800035">
    <property type="component" value="Unassembled WGS sequence"/>
</dbReference>
<comment type="similarity">
    <text evidence="1">Belongs to the 3-beta-HSD family.</text>
</comment>
<keyword evidence="5" id="KW-1185">Reference proteome</keyword>
<dbReference type="GO" id="GO:0006694">
    <property type="term" value="P:steroid biosynthetic process"/>
    <property type="evidence" value="ECO:0007669"/>
    <property type="project" value="InterPro"/>
</dbReference>
<dbReference type="EMBL" id="ML977001">
    <property type="protein sequence ID" value="KAF1953856.1"/>
    <property type="molecule type" value="Genomic_DNA"/>
</dbReference>
<dbReference type="OrthoDB" id="10058185at2759"/>
<evidence type="ECO:0000256" key="2">
    <source>
        <dbReference type="ARBA" id="ARBA00023002"/>
    </source>
</evidence>
<proteinExistence type="inferred from homology"/>
<dbReference type="SUPFAM" id="SSF51735">
    <property type="entry name" value="NAD(P)-binding Rossmann-fold domains"/>
    <property type="match status" value="1"/>
</dbReference>
<dbReference type="PANTHER" id="PTHR43245:SF51">
    <property type="entry name" value="SHORT CHAIN DEHYDROGENASE_REDUCTASE FAMILY 42E, MEMBER 2"/>
    <property type="match status" value="1"/>
</dbReference>